<dbReference type="Gene3D" id="1.20.1260.100">
    <property type="entry name" value="TspO/MBR protein"/>
    <property type="match status" value="1"/>
</dbReference>
<feature type="transmembrane region" description="Helical" evidence="6">
    <location>
        <begin position="130"/>
        <end position="148"/>
    </location>
</feature>
<evidence type="ECO:0000256" key="5">
    <source>
        <dbReference type="ARBA" id="ARBA00023136"/>
    </source>
</evidence>
<proteinExistence type="inferred from homology"/>
<name>A0A512DS42_9PROT</name>
<keyword evidence="4 6" id="KW-1133">Transmembrane helix</keyword>
<organism evidence="7 8">
    <name type="scientific">Skermanella aerolata</name>
    <dbReference type="NCBI Taxonomy" id="393310"/>
    <lineage>
        <taxon>Bacteria</taxon>
        <taxon>Pseudomonadati</taxon>
        <taxon>Pseudomonadota</taxon>
        <taxon>Alphaproteobacteria</taxon>
        <taxon>Rhodospirillales</taxon>
        <taxon>Azospirillaceae</taxon>
        <taxon>Skermanella</taxon>
    </lineage>
</organism>
<feature type="transmembrane region" description="Helical" evidence="6">
    <location>
        <begin position="155"/>
        <end position="179"/>
    </location>
</feature>
<keyword evidence="5 6" id="KW-0472">Membrane</keyword>
<evidence type="ECO:0000256" key="2">
    <source>
        <dbReference type="ARBA" id="ARBA00007524"/>
    </source>
</evidence>
<feature type="transmembrane region" description="Helical" evidence="6">
    <location>
        <begin position="104"/>
        <end position="124"/>
    </location>
</feature>
<gene>
    <name evidence="7" type="ORF">SAE02_31780</name>
</gene>
<sequence>MGDVTDLSSMMTQTFLDEPGRTGSRGRSLLMLLAFVILVAVASATASSVTLPQIGGWYAGLEKPWFNPPNWLFGPVWTALYAMMAIAGWLVWRERGLNGARSALALFGLQLALNILWSLIFFGLESPGAAFIEITALWAAVGATTVAFRRIKPLAGWLFVPYLLWVSYAAVLNGAVWWLNG</sequence>
<dbReference type="InterPro" id="IPR004307">
    <property type="entry name" value="TspO_MBR"/>
</dbReference>
<evidence type="ECO:0000256" key="6">
    <source>
        <dbReference type="SAM" id="Phobius"/>
    </source>
</evidence>
<dbReference type="AlphaFoldDB" id="A0A512DS42"/>
<feature type="transmembrane region" description="Helical" evidence="6">
    <location>
        <begin position="71"/>
        <end position="92"/>
    </location>
</feature>
<dbReference type="Proteomes" id="UP000321523">
    <property type="component" value="Unassembled WGS sequence"/>
</dbReference>
<evidence type="ECO:0000313" key="8">
    <source>
        <dbReference type="Proteomes" id="UP000321523"/>
    </source>
</evidence>
<dbReference type="InterPro" id="IPR038330">
    <property type="entry name" value="TspO/MBR-related_sf"/>
</dbReference>
<dbReference type="GO" id="GO:0016020">
    <property type="term" value="C:membrane"/>
    <property type="evidence" value="ECO:0007669"/>
    <property type="project" value="UniProtKB-SubCell"/>
</dbReference>
<dbReference type="GO" id="GO:0033013">
    <property type="term" value="P:tetrapyrrole metabolic process"/>
    <property type="evidence" value="ECO:0007669"/>
    <property type="project" value="UniProtKB-ARBA"/>
</dbReference>
<dbReference type="CDD" id="cd15904">
    <property type="entry name" value="TSPO_MBR"/>
    <property type="match status" value="1"/>
</dbReference>
<evidence type="ECO:0000313" key="7">
    <source>
        <dbReference type="EMBL" id="GEO39030.1"/>
    </source>
</evidence>
<evidence type="ECO:0000256" key="3">
    <source>
        <dbReference type="ARBA" id="ARBA00022692"/>
    </source>
</evidence>
<dbReference type="EMBL" id="BJYZ01000013">
    <property type="protein sequence ID" value="GEO39030.1"/>
    <property type="molecule type" value="Genomic_DNA"/>
</dbReference>
<dbReference type="Pfam" id="PF03073">
    <property type="entry name" value="TspO_MBR"/>
    <property type="match status" value="1"/>
</dbReference>
<reference evidence="7 8" key="1">
    <citation type="submission" date="2019-07" db="EMBL/GenBank/DDBJ databases">
        <title>Whole genome shotgun sequence of Skermanella aerolata NBRC 106429.</title>
        <authorList>
            <person name="Hosoyama A."/>
            <person name="Uohara A."/>
            <person name="Ohji S."/>
            <person name="Ichikawa N."/>
        </authorList>
    </citation>
    <scope>NUCLEOTIDE SEQUENCE [LARGE SCALE GENOMIC DNA]</scope>
    <source>
        <strain evidence="7 8">NBRC 106429</strain>
    </source>
</reference>
<dbReference type="FunFam" id="1.20.1260.100:FF:000001">
    <property type="entry name" value="translocator protein 2"/>
    <property type="match status" value="1"/>
</dbReference>
<comment type="subcellular location">
    <subcellularLocation>
        <location evidence="1">Membrane</location>
        <topology evidence="1">Multi-pass membrane protein</topology>
    </subcellularLocation>
</comment>
<evidence type="ECO:0000256" key="4">
    <source>
        <dbReference type="ARBA" id="ARBA00022989"/>
    </source>
</evidence>
<comment type="similarity">
    <text evidence="2">Belongs to the TspO/BZRP family.</text>
</comment>
<feature type="transmembrane region" description="Helical" evidence="6">
    <location>
        <begin position="29"/>
        <end position="51"/>
    </location>
</feature>
<accession>A0A512DS42</accession>
<keyword evidence="8" id="KW-1185">Reference proteome</keyword>
<protein>
    <submittedName>
        <fullName evidence="7">Sensory protein TspO</fullName>
    </submittedName>
</protein>
<dbReference type="PIRSF" id="PIRSF005859">
    <property type="entry name" value="PBR"/>
    <property type="match status" value="1"/>
</dbReference>
<dbReference type="PANTHER" id="PTHR10057">
    <property type="entry name" value="PERIPHERAL-TYPE BENZODIAZEPINE RECEPTOR"/>
    <property type="match status" value="1"/>
</dbReference>
<dbReference type="PANTHER" id="PTHR10057:SF0">
    <property type="entry name" value="TRANSLOCATOR PROTEIN"/>
    <property type="match status" value="1"/>
</dbReference>
<evidence type="ECO:0000256" key="1">
    <source>
        <dbReference type="ARBA" id="ARBA00004141"/>
    </source>
</evidence>
<comment type="caution">
    <text evidence="7">The sequence shown here is derived from an EMBL/GenBank/DDBJ whole genome shotgun (WGS) entry which is preliminary data.</text>
</comment>
<keyword evidence="3 6" id="KW-0812">Transmembrane</keyword>